<gene>
    <name evidence="1" type="ORF">CU097_012574</name>
</gene>
<dbReference type="AlphaFoldDB" id="A0A367JN41"/>
<accession>A0A367JN41</accession>
<reference evidence="1 2" key="1">
    <citation type="journal article" date="2018" name="G3 (Bethesda)">
        <title>Phylogenetic and Phylogenomic Definition of Rhizopus Species.</title>
        <authorList>
            <person name="Gryganskyi A.P."/>
            <person name="Golan J."/>
            <person name="Dolatabadi S."/>
            <person name="Mondo S."/>
            <person name="Robb S."/>
            <person name="Idnurm A."/>
            <person name="Muszewska A."/>
            <person name="Steczkiewicz K."/>
            <person name="Masonjones S."/>
            <person name="Liao H.L."/>
            <person name="Gajdeczka M.T."/>
            <person name="Anike F."/>
            <person name="Vuek A."/>
            <person name="Anishchenko I.M."/>
            <person name="Voigt K."/>
            <person name="de Hoog G.S."/>
            <person name="Smith M.E."/>
            <person name="Heitman J."/>
            <person name="Vilgalys R."/>
            <person name="Stajich J.E."/>
        </authorList>
    </citation>
    <scope>NUCLEOTIDE SEQUENCE [LARGE SCALE GENOMIC DNA]</scope>
    <source>
        <strain evidence="1 2">CBS 357.93</strain>
    </source>
</reference>
<organism evidence="1 2">
    <name type="scientific">Rhizopus azygosporus</name>
    <name type="common">Rhizopus microsporus var. azygosporus</name>
    <dbReference type="NCBI Taxonomy" id="86630"/>
    <lineage>
        <taxon>Eukaryota</taxon>
        <taxon>Fungi</taxon>
        <taxon>Fungi incertae sedis</taxon>
        <taxon>Mucoromycota</taxon>
        <taxon>Mucoromycotina</taxon>
        <taxon>Mucoromycetes</taxon>
        <taxon>Mucorales</taxon>
        <taxon>Mucorineae</taxon>
        <taxon>Rhizopodaceae</taxon>
        <taxon>Rhizopus</taxon>
    </lineage>
</organism>
<evidence type="ECO:0000313" key="1">
    <source>
        <dbReference type="EMBL" id="RCH91362.1"/>
    </source>
</evidence>
<comment type="caution">
    <text evidence="1">The sequence shown here is derived from an EMBL/GenBank/DDBJ whole genome shotgun (WGS) entry which is preliminary data.</text>
</comment>
<protein>
    <submittedName>
        <fullName evidence="1">Uncharacterized protein</fullName>
    </submittedName>
</protein>
<keyword evidence="2" id="KW-1185">Reference proteome</keyword>
<dbReference type="STRING" id="86630.A0A367JN41"/>
<dbReference type="EMBL" id="PJQL01000980">
    <property type="protein sequence ID" value="RCH91362.1"/>
    <property type="molecule type" value="Genomic_DNA"/>
</dbReference>
<evidence type="ECO:0000313" key="2">
    <source>
        <dbReference type="Proteomes" id="UP000252139"/>
    </source>
</evidence>
<name>A0A367JN41_RHIAZ</name>
<dbReference type="OrthoDB" id="2282751at2759"/>
<proteinExistence type="predicted"/>
<dbReference type="Proteomes" id="UP000252139">
    <property type="component" value="Unassembled WGS sequence"/>
</dbReference>
<sequence length="163" mass="18048">MRLYIRSVSLVPSTTHFLPSRNTRVFLDKESIDAVSLMQISDNLVSAQTMPVPYQLRRFRSKFHNLSTYIECRALSSLDSLQTTPSQEKIGSILLRSIAVAAVSHDESAVLHLNEVEDLAKMAKDSAIGKILVSIIDIFDQGTLFVIKNQCLNAKLTDLAAAV</sequence>